<dbReference type="PANTHER" id="PTHR35169:SF3">
    <property type="entry name" value="PROLYL 4-HYDROXYLASE ALPHA SUBUNIT FE(2+) 2OG DIOXYGENASE DOMAIN-CONTAINING PROTEIN"/>
    <property type="match status" value="1"/>
</dbReference>
<gene>
    <name evidence="2" type="ORF">CLV81_0377</name>
</gene>
<comment type="caution">
    <text evidence="2">The sequence shown here is derived from an EMBL/GenBank/DDBJ whole genome shotgun (WGS) entry which is preliminary data.</text>
</comment>
<dbReference type="Gene3D" id="2.60.120.620">
    <property type="entry name" value="q2cbj1_9rhob like domain"/>
    <property type="match status" value="1"/>
</dbReference>
<evidence type="ECO:0000313" key="2">
    <source>
        <dbReference type="EMBL" id="PRX56380.1"/>
    </source>
</evidence>
<sequence>MSNKQKVLTKTNVTTFSIESQKIHIIDGALNLDLVNQFFDYVSKLSFKKNERDDYDDRYPIFSTDFKTDLFEKETEIGKTARGFVTKFYNEKVYNLNRSYINMSFYGDMEFPHRDCQINEDDITVLYYVNNVWDYRWGGETLFYSGRDTVRAILPTPGRFLIFPGNIEHTGSVPTRICNVPRFSLAMKYVSANHQN</sequence>
<dbReference type="PANTHER" id="PTHR35169">
    <property type="entry name" value="FE2OG DIOXYGENASE DOMAIN-CONTAINING PROTEIN"/>
    <property type="match status" value="1"/>
</dbReference>
<reference evidence="2 3" key="1">
    <citation type="submission" date="2018-03" db="EMBL/GenBank/DDBJ databases">
        <title>Genomic Encyclopedia of Archaeal and Bacterial Type Strains, Phase II (KMG-II): from individual species to whole genera.</title>
        <authorList>
            <person name="Goeker M."/>
        </authorList>
    </citation>
    <scope>NUCLEOTIDE SEQUENCE [LARGE SCALE GENOMIC DNA]</scope>
    <source>
        <strain evidence="2 3">DSM 25027</strain>
    </source>
</reference>
<keyword evidence="3" id="KW-1185">Reference proteome</keyword>
<dbReference type="RefSeq" id="WP_106143366.1">
    <property type="nucleotide sequence ID" value="NZ_PVYX01000001.1"/>
</dbReference>
<evidence type="ECO:0000313" key="3">
    <source>
        <dbReference type="Proteomes" id="UP000237640"/>
    </source>
</evidence>
<dbReference type="OrthoDB" id="9783171at2"/>
<dbReference type="EMBL" id="PVYX01000001">
    <property type="protein sequence ID" value="PRX56380.1"/>
    <property type="molecule type" value="Genomic_DNA"/>
</dbReference>
<protein>
    <submittedName>
        <fullName evidence="2">2-oxoglutarate-Fe(II)-dependent oxygenase superfamily protein</fullName>
    </submittedName>
</protein>
<evidence type="ECO:0000259" key="1">
    <source>
        <dbReference type="Pfam" id="PF13640"/>
    </source>
</evidence>
<accession>A0A2T0MFM6</accession>
<feature type="domain" description="Prolyl 4-hydroxylase alpha subunit Fe(2+) 2OG dioxygenase" evidence="1">
    <location>
        <begin position="104"/>
        <end position="186"/>
    </location>
</feature>
<organism evidence="2 3">
    <name type="scientific">Flagellimonas meridianipacifica</name>
    <dbReference type="NCBI Taxonomy" id="1080225"/>
    <lineage>
        <taxon>Bacteria</taxon>
        <taxon>Pseudomonadati</taxon>
        <taxon>Bacteroidota</taxon>
        <taxon>Flavobacteriia</taxon>
        <taxon>Flavobacteriales</taxon>
        <taxon>Flavobacteriaceae</taxon>
        <taxon>Flagellimonas</taxon>
    </lineage>
</organism>
<proteinExistence type="predicted"/>
<dbReference type="InterPro" id="IPR044862">
    <property type="entry name" value="Pro_4_hyd_alph_FE2OG_OXY"/>
</dbReference>
<dbReference type="Proteomes" id="UP000237640">
    <property type="component" value="Unassembled WGS sequence"/>
</dbReference>
<dbReference type="Pfam" id="PF13640">
    <property type="entry name" value="2OG-FeII_Oxy_3"/>
    <property type="match status" value="1"/>
</dbReference>
<dbReference type="AlphaFoldDB" id="A0A2T0MFM6"/>
<name>A0A2T0MFM6_9FLAO</name>